<dbReference type="RefSeq" id="WP_194032187.1">
    <property type="nucleotide sequence ID" value="NZ_JADEWZ010000079.1"/>
</dbReference>
<sequence>MEIQKFSHQEFESRGLDTDQAQKLADELSVCVHKKLHKVAEKKFLEIIRKLNSEGHRLMLYENIFHEKSSCIAYRDDFEDDESYHCKLRVAIDLFVYSGYSHLISNEKMEEE</sequence>
<comment type="caution">
    <text evidence="1">The sequence shown here is derived from an EMBL/GenBank/DDBJ whole genome shotgun (WGS) entry which is preliminary data.</text>
</comment>
<keyword evidence="2" id="KW-1185">Reference proteome</keyword>
<dbReference type="EMBL" id="JADEWZ010000079">
    <property type="protein sequence ID" value="MBE9119093.1"/>
    <property type="molecule type" value="Genomic_DNA"/>
</dbReference>
<evidence type="ECO:0000313" key="1">
    <source>
        <dbReference type="EMBL" id="MBE9119093.1"/>
    </source>
</evidence>
<gene>
    <name evidence="1" type="ORF">IQ249_24865</name>
</gene>
<dbReference type="Proteomes" id="UP000654482">
    <property type="component" value="Unassembled WGS sequence"/>
</dbReference>
<organism evidence="1 2">
    <name type="scientific">Lusitaniella coriacea LEGE 07157</name>
    <dbReference type="NCBI Taxonomy" id="945747"/>
    <lineage>
        <taxon>Bacteria</taxon>
        <taxon>Bacillati</taxon>
        <taxon>Cyanobacteriota</taxon>
        <taxon>Cyanophyceae</taxon>
        <taxon>Spirulinales</taxon>
        <taxon>Lusitaniellaceae</taxon>
        <taxon>Lusitaniella</taxon>
    </lineage>
</organism>
<name>A0A8J7E0W2_9CYAN</name>
<accession>A0A8J7E0W2</accession>
<reference evidence="1" key="1">
    <citation type="submission" date="2020-10" db="EMBL/GenBank/DDBJ databases">
        <authorList>
            <person name="Castelo-Branco R."/>
            <person name="Eusebio N."/>
            <person name="Adriana R."/>
            <person name="Vieira A."/>
            <person name="Brugerolle De Fraissinette N."/>
            <person name="Rezende De Castro R."/>
            <person name="Schneider M.P."/>
            <person name="Vasconcelos V."/>
            <person name="Leao P.N."/>
        </authorList>
    </citation>
    <scope>NUCLEOTIDE SEQUENCE</scope>
    <source>
        <strain evidence="1">LEGE 07157</strain>
    </source>
</reference>
<protein>
    <submittedName>
        <fullName evidence="1">Uncharacterized protein</fullName>
    </submittedName>
</protein>
<evidence type="ECO:0000313" key="2">
    <source>
        <dbReference type="Proteomes" id="UP000654482"/>
    </source>
</evidence>
<proteinExistence type="predicted"/>
<dbReference type="AlphaFoldDB" id="A0A8J7E0W2"/>